<reference evidence="2" key="2">
    <citation type="submission" date="2013-03" db="EMBL/GenBank/DDBJ databases">
        <title>The Cellulophaga phages: a novel, diverse, and globally ubiquitous model system.</title>
        <authorList>
            <person name="Holmfeldt K."/>
            <person name="Solonenko N."/>
            <person name="Shah M."/>
            <person name="Corrier K."/>
            <person name="Riemann L."/>
            <person name="VerBerkmoes N.C."/>
            <person name="Sullivan M.B."/>
        </authorList>
    </citation>
    <scope>NUCLEOTIDE SEQUENCE [LARGE SCALE GENOMIC DNA]</scope>
</reference>
<keyword evidence="2" id="KW-1185">Reference proteome</keyword>
<dbReference type="OrthoDB" id="36836at10239"/>
<name>S0A3J2_9CAUD</name>
<gene>
    <name evidence="1" type="ORF">Phi46:3_gp044</name>
</gene>
<sequence>MKEVKEEVLQICKAFNLGEYKNMVSYSGEVNGFIKTRFETSKGRYNHFFKIK</sequence>
<dbReference type="GeneID" id="16797286"/>
<proteinExistence type="predicted"/>
<organism evidence="1 2">
    <name type="scientific">Cellulophaga phage phi46:3</name>
    <dbReference type="NCBI Taxonomy" id="1327985"/>
    <lineage>
        <taxon>Viruses</taxon>
        <taxon>Duplodnaviria</taxon>
        <taxon>Heunggongvirae</taxon>
        <taxon>Uroviricota</taxon>
        <taxon>Caudoviricetes</taxon>
        <taxon>Pachyviridae</taxon>
        <taxon>Bacelvirus</taxon>
        <taxon>Bacelvirus phi46tres</taxon>
    </lineage>
</organism>
<evidence type="ECO:0000313" key="1">
    <source>
        <dbReference type="EMBL" id="AGO48788.1"/>
    </source>
</evidence>
<evidence type="ECO:0000313" key="2">
    <source>
        <dbReference type="Proteomes" id="UP000014727"/>
    </source>
</evidence>
<dbReference type="Proteomes" id="UP000014727">
    <property type="component" value="Segment"/>
</dbReference>
<dbReference type="EMBL" id="KC821622">
    <property type="protein sequence ID" value="AGO48788.1"/>
    <property type="molecule type" value="Genomic_DNA"/>
</dbReference>
<reference evidence="1 2" key="1">
    <citation type="journal article" date="2013" name="Proc. Natl. Acad. Sci. U.S.A.">
        <title>Twelve previously unknown phage genera are ubiquitous in global oceans.</title>
        <authorList>
            <person name="Holmfeldt K."/>
            <person name="Solonenko N."/>
            <person name="Shah M."/>
            <person name="Corrier K."/>
            <person name="Riemann L."/>
            <person name="Verberkmoes N.C."/>
            <person name="Sullivan M.B."/>
        </authorList>
    </citation>
    <scope>NUCLEOTIDE SEQUENCE [LARGE SCALE GENOMIC DNA]</scope>
    <source>
        <strain evidence="1">Phi46:3</strain>
    </source>
</reference>
<accession>S0A3J2</accession>
<dbReference type="RefSeq" id="YP_008241087.1">
    <property type="nucleotide sequence ID" value="NC_021792.1"/>
</dbReference>
<dbReference type="KEGG" id="vg:16797286"/>
<protein>
    <submittedName>
        <fullName evidence="1">Uncharacterized protein</fullName>
    </submittedName>
</protein>